<comment type="caution">
    <text evidence="1">The sequence shown here is derived from an EMBL/GenBank/DDBJ whole genome shotgun (WGS) entry which is preliminary data.</text>
</comment>
<evidence type="ECO:0000313" key="1">
    <source>
        <dbReference type="EMBL" id="KAA8896397.1"/>
    </source>
</evidence>
<gene>
    <name evidence="1" type="ORF">FN846DRAFT_276216</name>
</gene>
<dbReference type="AlphaFoldDB" id="A0A5J5EMG5"/>
<proteinExistence type="predicted"/>
<name>A0A5J5EMG5_9PEZI</name>
<organism evidence="1 2">
    <name type="scientific">Sphaerosporella brunnea</name>
    <dbReference type="NCBI Taxonomy" id="1250544"/>
    <lineage>
        <taxon>Eukaryota</taxon>
        <taxon>Fungi</taxon>
        <taxon>Dikarya</taxon>
        <taxon>Ascomycota</taxon>
        <taxon>Pezizomycotina</taxon>
        <taxon>Pezizomycetes</taxon>
        <taxon>Pezizales</taxon>
        <taxon>Pyronemataceae</taxon>
        <taxon>Sphaerosporella</taxon>
    </lineage>
</organism>
<evidence type="ECO:0000313" key="2">
    <source>
        <dbReference type="Proteomes" id="UP000326924"/>
    </source>
</evidence>
<protein>
    <submittedName>
        <fullName evidence="1">Uncharacterized protein</fullName>
    </submittedName>
</protein>
<sequence length="196" mass="21557">MAEKRHSSHPSLSRTTCNLLLLFVSKPGRVQPQQQGLSGLDCRRSWCMGFAPLVGRKRNGAVTRGLRLSRHPVGQPWEGGREGGRAEFAASRERRYSSFRRNCAETVLAGCDNFVGSGPDVVVKESNQWSRSRVRAGRVVRIRGLGRGRCFAAGNSDLLGESYCRRRGGEESSHRQPFSLLYQVTGKGVVGGGVRK</sequence>
<dbReference type="EMBL" id="VXIS01000213">
    <property type="protein sequence ID" value="KAA8896397.1"/>
    <property type="molecule type" value="Genomic_DNA"/>
</dbReference>
<dbReference type="InParanoid" id="A0A5J5EMG5"/>
<reference evidence="1 2" key="1">
    <citation type="submission" date="2019-09" db="EMBL/GenBank/DDBJ databases">
        <title>Draft genome of the ectomycorrhizal ascomycete Sphaerosporella brunnea.</title>
        <authorList>
            <consortium name="DOE Joint Genome Institute"/>
            <person name="Benucci G.M."/>
            <person name="Marozzi G."/>
            <person name="Antonielli L."/>
            <person name="Sanchez S."/>
            <person name="Marco P."/>
            <person name="Wang X."/>
            <person name="Falini L.B."/>
            <person name="Barry K."/>
            <person name="Haridas S."/>
            <person name="Lipzen A."/>
            <person name="Labutti K."/>
            <person name="Grigoriev I.V."/>
            <person name="Murat C."/>
            <person name="Martin F."/>
            <person name="Albertini E."/>
            <person name="Donnini D."/>
            <person name="Bonito G."/>
        </authorList>
    </citation>
    <scope>NUCLEOTIDE SEQUENCE [LARGE SCALE GENOMIC DNA]</scope>
    <source>
        <strain evidence="1 2">Sb_GMNB300</strain>
    </source>
</reference>
<accession>A0A5J5EMG5</accession>
<keyword evidence="2" id="KW-1185">Reference proteome</keyword>
<dbReference type="Proteomes" id="UP000326924">
    <property type="component" value="Unassembled WGS sequence"/>
</dbReference>